<sequence length="471" mass="53492">MQTSRPTILVIFGATGDVVARKVIPSLYHLFRSNQLPAMFCVIGFSRREQTTDVFRTYVREMLEKHVSPSLEATQVQTFLNLFSYTRAELDRPEDYTPLGEKLGFIDGEWKTCANKLFYLAVPPSLYNPILNSLSVSRLTESCGEEGSWTRVLVEKPIGTNQATAEAIDEQLAQLFKEEQIYRIEHYLAKEMVRNILAFRFRNDIFEPVWNAQGIESVQIHLHETLGVEKRGAFYDSVGTLRDVGQNHLLQLLALIAMEKPSSLDPDAVRDARADVLTHLKPLSPIEIASNTYRAQYNGYQEIVGVGPNSQTETYFRIEAEIDMPRWRGVPFILDAGKRIGNLKKQIIITLKHPAPCLCPTDGHSKNRILISMQPDEAIKIEFVAKKPGATMEMESRTLDFLLRPKDSIAQYVEEYAQVLLDAVRGDQTLFVNTTELKAMWRFIDPIVEAWSQGSVPLNMYEPDTNESIES</sequence>
<dbReference type="EC" id="1.1.1.49" evidence="6"/>
<keyword evidence="2 6" id="KW-0313">Glucose metabolism</keyword>
<dbReference type="UniPathway" id="UPA00115">
    <property type="reaction ID" value="UER00408"/>
</dbReference>
<dbReference type="Proteomes" id="UP000176593">
    <property type="component" value="Unassembled WGS sequence"/>
</dbReference>
<keyword evidence="4 6" id="KW-0560">Oxidoreductase</keyword>
<feature type="binding site" evidence="6">
    <location>
        <position position="338"/>
    </location>
    <ligand>
        <name>substrate</name>
    </ligand>
</feature>
<dbReference type="Pfam" id="PF00479">
    <property type="entry name" value="G6PD_N"/>
    <property type="match status" value="1"/>
</dbReference>
<dbReference type="InterPro" id="IPR022674">
    <property type="entry name" value="G6P_DH_NAD-bd"/>
</dbReference>
<dbReference type="GO" id="GO:0009051">
    <property type="term" value="P:pentose-phosphate shunt, oxidative branch"/>
    <property type="evidence" value="ECO:0007669"/>
    <property type="project" value="TreeGrafter"/>
</dbReference>
<dbReference type="Gene3D" id="3.40.50.720">
    <property type="entry name" value="NAD(P)-binding Rossmann-like Domain"/>
    <property type="match status" value="1"/>
</dbReference>
<evidence type="ECO:0000259" key="7">
    <source>
        <dbReference type="Pfam" id="PF00479"/>
    </source>
</evidence>
<evidence type="ECO:0000256" key="5">
    <source>
        <dbReference type="ARBA" id="ARBA00023277"/>
    </source>
</evidence>
<dbReference type="InterPro" id="IPR022675">
    <property type="entry name" value="G6P_DH_C"/>
</dbReference>
<comment type="caution">
    <text evidence="9">The sequence shown here is derived from an EMBL/GenBank/DDBJ whole genome shotgun (WGS) entry which is preliminary data.</text>
</comment>
<dbReference type="AlphaFoldDB" id="A0A1F7V9A1"/>
<evidence type="ECO:0000313" key="10">
    <source>
        <dbReference type="Proteomes" id="UP000176593"/>
    </source>
</evidence>
<accession>A0A1F7V9A1</accession>
<feature type="binding site" evidence="6">
    <location>
        <position position="243"/>
    </location>
    <ligand>
        <name>substrate</name>
    </ligand>
</feature>
<comment type="similarity">
    <text evidence="6">Belongs to the glucose-6-phosphate dehydrogenase family.</text>
</comment>
<dbReference type="PANTHER" id="PTHR23429:SF0">
    <property type="entry name" value="GLUCOSE-6-PHOSPHATE 1-DEHYDROGENASE"/>
    <property type="match status" value="1"/>
</dbReference>
<gene>
    <name evidence="6" type="primary">zwf</name>
    <name evidence="9" type="ORF">A3I41_04065</name>
</gene>
<dbReference type="EMBL" id="MGEQ01000003">
    <property type="protein sequence ID" value="OGL87090.1"/>
    <property type="molecule type" value="Genomic_DNA"/>
</dbReference>
<proteinExistence type="inferred from homology"/>
<feature type="binding site" evidence="6">
    <location>
        <position position="47"/>
    </location>
    <ligand>
        <name>NADP(+)</name>
        <dbReference type="ChEBI" id="CHEBI:58349"/>
    </ligand>
</feature>
<feature type="binding site" evidence="6">
    <location>
        <begin position="89"/>
        <end position="90"/>
    </location>
    <ligand>
        <name>NADP(+)</name>
        <dbReference type="ChEBI" id="CHEBI:58349"/>
    </ligand>
</feature>
<dbReference type="InterPro" id="IPR036291">
    <property type="entry name" value="NAD(P)-bd_dom_sf"/>
</dbReference>
<dbReference type="SUPFAM" id="SSF55347">
    <property type="entry name" value="Glyceraldehyde-3-phosphate dehydrogenase-like, C-terminal domain"/>
    <property type="match status" value="1"/>
</dbReference>
<comment type="function">
    <text evidence="6">Catalyzes the oxidation of glucose 6-phosphate to 6-phosphogluconolactone.</text>
</comment>
<dbReference type="Pfam" id="PF02781">
    <property type="entry name" value="G6PD_C"/>
    <property type="match status" value="1"/>
</dbReference>
<feature type="binding site" evidence="6">
    <location>
        <position position="224"/>
    </location>
    <ligand>
        <name>substrate</name>
    </ligand>
</feature>
<name>A0A1F7V9A1_9BACT</name>
<feature type="binding site" evidence="6">
    <location>
        <position position="186"/>
    </location>
    <ligand>
        <name>substrate</name>
    </ligand>
</feature>
<comment type="pathway">
    <text evidence="1 6">Carbohydrate degradation; pentose phosphate pathway; D-ribulose 5-phosphate from D-glucose 6-phosphate (oxidative stage): step 1/3.</text>
</comment>
<evidence type="ECO:0000313" key="9">
    <source>
        <dbReference type="EMBL" id="OGL87090.1"/>
    </source>
</evidence>
<dbReference type="SUPFAM" id="SSF51735">
    <property type="entry name" value="NAD(P)-binding Rossmann-fold domains"/>
    <property type="match status" value="1"/>
</dbReference>
<feature type="active site" description="Proton acceptor" evidence="6">
    <location>
        <position position="248"/>
    </location>
</feature>
<dbReference type="GO" id="GO:0005829">
    <property type="term" value="C:cytosol"/>
    <property type="evidence" value="ECO:0007669"/>
    <property type="project" value="TreeGrafter"/>
</dbReference>
<feature type="domain" description="Glucose-6-phosphate dehydrogenase NAD-binding" evidence="7">
    <location>
        <begin position="10"/>
        <end position="195"/>
    </location>
</feature>
<feature type="binding site" evidence="6">
    <location>
        <position position="156"/>
    </location>
    <ligand>
        <name>NADP(+)</name>
        <dbReference type="ChEBI" id="CHEBI:58349"/>
    </ligand>
</feature>
<reference evidence="9 10" key="1">
    <citation type="journal article" date="2016" name="Nat. Commun.">
        <title>Thousands of microbial genomes shed light on interconnected biogeochemical processes in an aquifer system.</title>
        <authorList>
            <person name="Anantharaman K."/>
            <person name="Brown C.T."/>
            <person name="Hug L.A."/>
            <person name="Sharon I."/>
            <person name="Castelle C.J."/>
            <person name="Probst A.J."/>
            <person name="Thomas B.C."/>
            <person name="Singh A."/>
            <person name="Wilkins M.J."/>
            <person name="Karaoz U."/>
            <person name="Brodie E.L."/>
            <person name="Williams K.H."/>
            <person name="Hubbard S.S."/>
            <person name="Banfield J.F."/>
        </authorList>
    </citation>
    <scope>NUCLEOTIDE SEQUENCE [LARGE SCALE GENOMIC DNA]</scope>
</reference>
<evidence type="ECO:0000256" key="1">
    <source>
        <dbReference type="ARBA" id="ARBA00004937"/>
    </source>
</evidence>
<dbReference type="Gene3D" id="3.30.360.10">
    <property type="entry name" value="Dihydrodipicolinate Reductase, domain 2"/>
    <property type="match status" value="1"/>
</dbReference>
<dbReference type="HAMAP" id="MF_00966">
    <property type="entry name" value="G6PD"/>
    <property type="match status" value="1"/>
</dbReference>
<comment type="caution">
    <text evidence="6">Lacks conserved residue(s) required for the propagation of feature annotation.</text>
</comment>
<dbReference type="NCBIfam" id="TIGR00871">
    <property type="entry name" value="zwf"/>
    <property type="match status" value="1"/>
</dbReference>
<dbReference type="PRINTS" id="PR00079">
    <property type="entry name" value="G6PDHDRGNASE"/>
</dbReference>
<dbReference type="PIRSF" id="PIRSF000110">
    <property type="entry name" value="G6PD"/>
    <property type="match status" value="1"/>
</dbReference>
<comment type="catalytic activity">
    <reaction evidence="6">
        <text>D-glucose 6-phosphate + NADP(+) = 6-phospho-D-glucono-1,5-lactone + NADPH + H(+)</text>
        <dbReference type="Rhea" id="RHEA:15841"/>
        <dbReference type="ChEBI" id="CHEBI:15378"/>
        <dbReference type="ChEBI" id="CHEBI:57783"/>
        <dbReference type="ChEBI" id="CHEBI:57955"/>
        <dbReference type="ChEBI" id="CHEBI:58349"/>
        <dbReference type="ChEBI" id="CHEBI:61548"/>
        <dbReference type="EC" id="1.1.1.49"/>
    </reaction>
</comment>
<evidence type="ECO:0000256" key="2">
    <source>
        <dbReference type="ARBA" id="ARBA00022526"/>
    </source>
</evidence>
<protein>
    <recommendedName>
        <fullName evidence="6">Glucose-6-phosphate 1-dehydrogenase</fullName>
        <shortName evidence="6">G6PD</shortName>
        <ecNumber evidence="6">1.1.1.49</ecNumber>
    </recommendedName>
</protein>
<organism evidence="9 10">
    <name type="scientific">Candidatus Uhrbacteria bacterium RIFCSPLOWO2_02_FULL_48_18</name>
    <dbReference type="NCBI Taxonomy" id="1802408"/>
    <lineage>
        <taxon>Bacteria</taxon>
        <taxon>Candidatus Uhriibacteriota</taxon>
    </lineage>
</organism>
<evidence type="ECO:0000256" key="6">
    <source>
        <dbReference type="HAMAP-Rule" id="MF_00966"/>
    </source>
</evidence>
<evidence type="ECO:0000256" key="4">
    <source>
        <dbReference type="ARBA" id="ARBA00023002"/>
    </source>
</evidence>
<dbReference type="InterPro" id="IPR001282">
    <property type="entry name" value="G6P_DH"/>
</dbReference>
<keyword evidence="5 6" id="KW-0119">Carbohydrate metabolism</keyword>
<evidence type="ECO:0000256" key="3">
    <source>
        <dbReference type="ARBA" id="ARBA00022857"/>
    </source>
</evidence>
<dbReference type="GO" id="GO:0006006">
    <property type="term" value="P:glucose metabolic process"/>
    <property type="evidence" value="ECO:0007669"/>
    <property type="project" value="UniProtKB-KW"/>
</dbReference>
<dbReference type="PANTHER" id="PTHR23429">
    <property type="entry name" value="GLUCOSE-6-PHOSPHATE 1-DEHYDROGENASE G6PD"/>
    <property type="match status" value="1"/>
</dbReference>
<feature type="binding site" evidence="6">
    <location>
        <position position="190"/>
    </location>
    <ligand>
        <name>substrate</name>
    </ligand>
</feature>
<feature type="domain" description="Glucose-6-phosphate dehydrogenase C-terminal" evidence="8">
    <location>
        <begin position="197"/>
        <end position="466"/>
    </location>
</feature>
<evidence type="ECO:0000259" key="8">
    <source>
        <dbReference type="Pfam" id="PF02781"/>
    </source>
</evidence>
<dbReference type="GO" id="GO:0050661">
    <property type="term" value="F:NADP binding"/>
    <property type="evidence" value="ECO:0007669"/>
    <property type="project" value="UniProtKB-UniRule"/>
</dbReference>
<dbReference type="GO" id="GO:0004345">
    <property type="term" value="F:glucose-6-phosphate dehydrogenase activity"/>
    <property type="evidence" value="ECO:0007669"/>
    <property type="project" value="UniProtKB-UniRule"/>
</dbReference>
<keyword evidence="3 6" id="KW-0521">NADP</keyword>